<organism evidence="2 3">
    <name type="scientific">Halalkalibacter kiskunsagensis</name>
    <dbReference type="NCBI Taxonomy" id="1548599"/>
    <lineage>
        <taxon>Bacteria</taxon>
        <taxon>Bacillati</taxon>
        <taxon>Bacillota</taxon>
        <taxon>Bacilli</taxon>
        <taxon>Bacillales</taxon>
        <taxon>Bacillaceae</taxon>
        <taxon>Halalkalibacter</taxon>
    </lineage>
</organism>
<sequence length="238" mass="27538">MVIPKEHGTWLMFFLPFLLGVFLSQPNWFHIPLFVGWFFIYLASTPFLNIVRNSKLKKSMQPWLLSYSLIAVIFIVPVVWIHSSLVLLGLFLVPLLGMNIYYIKRKNERNLLNNFSGILIFSLGGVAAYIIGSDGWSNEAFLLLSWVVFYFMGSSFYVKSMIRERTNMHFKMKSHIYHGVLLFIPWLLTAPWMTLAYFPGILKDWFTSRGNPVKPIVIGMVELGNGVIFFAFSLLFLM</sequence>
<dbReference type="InterPro" id="IPR025576">
    <property type="entry name" value="YwiC"/>
</dbReference>
<feature type="transmembrane region" description="Helical" evidence="1">
    <location>
        <begin position="115"/>
        <end position="132"/>
    </location>
</feature>
<proteinExistence type="predicted"/>
<dbReference type="EMBL" id="JBHLUX010000033">
    <property type="protein sequence ID" value="MFC0471419.1"/>
    <property type="molecule type" value="Genomic_DNA"/>
</dbReference>
<evidence type="ECO:0000256" key="1">
    <source>
        <dbReference type="SAM" id="Phobius"/>
    </source>
</evidence>
<accession>A0ABV6KDU5</accession>
<gene>
    <name evidence="2" type="ORF">ACFFHM_13195</name>
</gene>
<feature type="transmembrane region" description="Helical" evidence="1">
    <location>
        <begin position="218"/>
        <end position="237"/>
    </location>
</feature>
<evidence type="ECO:0000313" key="2">
    <source>
        <dbReference type="EMBL" id="MFC0471419.1"/>
    </source>
</evidence>
<keyword evidence="1" id="KW-0472">Membrane</keyword>
<keyword evidence="3" id="KW-1185">Reference proteome</keyword>
<reference evidence="2 3" key="1">
    <citation type="submission" date="2024-09" db="EMBL/GenBank/DDBJ databases">
        <authorList>
            <person name="Sun Q."/>
            <person name="Mori K."/>
        </authorList>
    </citation>
    <scope>NUCLEOTIDE SEQUENCE [LARGE SCALE GENOMIC DNA]</scope>
    <source>
        <strain evidence="2 3">NCAIM B.02610</strain>
    </source>
</reference>
<name>A0ABV6KDU5_9BACI</name>
<protein>
    <submittedName>
        <fullName evidence="2">YwiC-like family protein</fullName>
    </submittedName>
</protein>
<feature type="transmembrane region" description="Helical" evidence="1">
    <location>
        <begin position="86"/>
        <end position="103"/>
    </location>
</feature>
<dbReference type="Pfam" id="PF14256">
    <property type="entry name" value="YwiC"/>
    <property type="match status" value="1"/>
</dbReference>
<keyword evidence="1" id="KW-1133">Transmembrane helix</keyword>
<dbReference type="RefSeq" id="WP_335961886.1">
    <property type="nucleotide sequence ID" value="NZ_JAXBLX010000021.1"/>
</dbReference>
<evidence type="ECO:0000313" key="3">
    <source>
        <dbReference type="Proteomes" id="UP001589838"/>
    </source>
</evidence>
<feature type="transmembrane region" description="Helical" evidence="1">
    <location>
        <begin position="179"/>
        <end position="198"/>
    </location>
</feature>
<feature type="transmembrane region" description="Helical" evidence="1">
    <location>
        <begin position="7"/>
        <end position="25"/>
    </location>
</feature>
<keyword evidence="1" id="KW-0812">Transmembrane</keyword>
<feature type="transmembrane region" description="Helical" evidence="1">
    <location>
        <begin position="138"/>
        <end position="158"/>
    </location>
</feature>
<dbReference type="Proteomes" id="UP001589838">
    <property type="component" value="Unassembled WGS sequence"/>
</dbReference>
<comment type="caution">
    <text evidence="2">The sequence shown here is derived from an EMBL/GenBank/DDBJ whole genome shotgun (WGS) entry which is preliminary data.</text>
</comment>
<feature type="transmembrane region" description="Helical" evidence="1">
    <location>
        <begin position="63"/>
        <end position="80"/>
    </location>
</feature>
<feature type="transmembrane region" description="Helical" evidence="1">
    <location>
        <begin position="31"/>
        <end position="51"/>
    </location>
</feature>